<dbReference type="Proteomes" id="UP000887566">
    <property type="component" value="Unplaced"/>
</dbReference>
<keyword evidence="2" id="KW-1185">Reference proteome</keyword>
<proteinExistence type="predicted"/>
<evidence type="ECO:0000313" key="3">
    <source>
        <dbReference type="WBParaSite" id="PSAMB.scaffold12203size2890.g34713.t1"/>
    </source>
</evidence>
<evidence type="ECO:0000313" key="2">
    <source>
        <dbReference type="Proteomes" id="UP000887566"/>
    </source>
</evidence>
<feature type="region of interest" description="Disordered" evidence="1">
    <location>
        <begin position="22"/>
        <end position="62"/>
    </location>
</feature>
<organism evidence="2 3">
    <name type="scientific">Plectus sambesii</name>
    <dbReference type="NCBI Taxonomy" id="2011161"/>
    <lineage>
        <taxon>Eukaryota</taxon>
        <taxon>Metazoa</taxon>
        <taxon>Ecdysozoa</taxon>
        <taxon>Nematoda</taxon>
        <taxon>Chromadorea</taxon>
        <taxon>Plectida</taxon>
        <taxon>Plectina</taxon>
        <taxon>Plectoidea</taxon>
        <taxon>Plectidae</taxon>
        <taxon>Plectus</taxon>
    </lineage>
</organism>
<reference evidence="3" key="1">
    <citation type="submission" date="2022-11" db="UniProtKB">
        <authorList>
            <consortium name="WormBaseParasite"/>
        </authorList>
    </citation>
    <scope>IDENTIFICATION</scope>
</reference>
<feature type="compositionally biased region" description="Polar residues" evidence="1">
    <location>
        <begin position="52"/>
        <end position="61"/>
    </location>
</feature>
<dbReference type="WBParaSite" id="PSAMB.scaffold12203size2890.g34713.t1">
    <property type="protein sequence ID" value="PSAMB.scaffold12203size2890.g34713.t1"/>
    <property type="gene ID" value="PSAMB.scaffold12203size2890.g34713"/>
</dbReference>
<sequence length="74" mass="8049">MAVTQNLAQKWKLDVISRSTALRPTSASDSPNPPGYFPSGAGAHHVAEPSTRDTQQQQQHLLTKRAWETALAPV</sequence>
<evidence type="ECO:0000256" key="1">
    <source>
        <dbReference type="SAM" id="MobiDB-lite"/>
    </source>
</evidence>
<protein>
    <submittedName>
        <fullName evidence="3">Uncharacterized protein</fullName>
    </submittedName>
</protein>
<accession>A0A914USC9</accession>
<name>A0A914USC9_9BILA</name>
<dbReference type="AlphaFoldDB" id="A0A914USC9"/>